<feature type="transmembrane region" description="Helical" evidence="1">
    <location>
        <begin position="100"/>
        <end position="122"/>
    </location>
</feature>
<evidence type="ECO:0000256" key="1">
    <source>
        <dbReference type="SAM" id="Phobius"/>
    </source>
</evidence>
<protein>
    <recommendedName>
        <fullName evidence="4">Intracellular septation protein A</fullName>
    </recommendedName>
</protein>
<feature type="transmembrane region" description="Helical" evidence="1">
    <location>
        <begin position="76"/>
        <end position="94"/>
    </location>
</feature>
<dbReference type="RefSeq" id="WP_179478151.1">
    <property type="nucleotide sequence ID" value="NZ_JACCFW010000001.1"/>
</dbReference>
<gene>
    <name evidence="2" type="ORF">HNR15_000073</name>
</gene>
<proteinExistence type="predicted"/>
<keyword evidence="3" id="KW-1185">Reference proteome</keyword>
<feature type="transmembrane region" description="Helical" evidence="1">
    <location>
        <begin position="48"/>
        <end position="69"/>
    </location>
</feature>
<evidence type="ECO:0000313" key="3">
    <source>
        <dbReference type="Proteomes" id="UP000571817"/>
    </source>
</evidence>
<sequence length="236" mass="25193">MRTPLDEQMAQAGRFAPSIRMSGLLRMLALDIAIPVGGYYLARAFGAGMTAALLISTVLAGLRLCWLIWRQGRADAFAIFMLFLFAGGLTLSLITGDPRFLLLKGAALTVLSGLVFLGSVAVRRPLTFAVAGRLAGSDETSAAGLKQGWATSAPFRMGFYLMGIVWGVGLILSGTAQIVLIYTLTLDQSVAATNVVSLVFFAICIGWNVWFVERSRRLSREASDPQPQIASAPASS</sequence>
<feature type="transmembrane region" description="Helical" evidence="1">
    <location>
        <begin position="24"/>
        <end position="42"/>
    </location>
</feature>
<comment type="caution">
    <text evidence="2">The sequence shown here is derived from an EMBL/GenBank/DDBJ whole genome shotgun (WGS) entry which is preliminary data.</text>
</comment>
<feature type="transmembrane region" description="Helical" evidence="1">
    <location>
        <begin position="159"/>
        <end position="184"/>
    </location>
</feature>
<keyword evidence="1" id="KW-1133">Transmembrane helix</keyword>
<keyword evidence="1" id="KW-0812">Transmembrane</keyword>
<dbReference type="EMBL" id="JACCFW010000001">
    <property type="protein sequence ID" value="NYJ73110.1"/>
    <property type="molecule type" value="Genomic_DNA"/>
</dbReference>
<dbReference type="AlphaFoldDB" id="A0A853DEK2"/>
<evidence type="ECO:0008006" key="4">
    <source>
        <dbReference type="Google" id="ProtNLM"/>
    </source>
</evidence>
<name>A0A853DEK2_9MICO</name>
<reference evidence="2 3" key="1">
    <citation type="submission" date="2020-07" db="EMBL/GenBank/DDBJ databases">
        <title>Sequencing the genomes of 1000 actinobacteria strains.</title>
        <authorList>
            <person name="Klenk H.-P."/>
        </authorList>
    </citation>
    <scope>NUCLEOTIDE SEQUENCE [LARGE SCALE GENOMIC DNA]</scope>
    <source>
        <strain evidence="2 3">DSM 29531</strain>
    </source>
</reference>
<accession>A0A853DEK2</accession>
<keyword evidence="1" id="KW-0472">Membrane</keyword>
<organism evidence="2 3">
    <name type="scientific">Allobranchiibius huperziae</name>
    <dbReference type="NCBI Taxonomy" id="1874116"/>
    <lineage>
        <taxon>Bacteria</taxon>
        <taxon>Bacillati</taxon>
        <taxon>Actinomycetota</taxon>
        <taxon>Actinomycetes</taxon>
        <taxon>Micrococcales</taxon>
        <taxon>Dermacoccaceae</taxon>
        <taxon>Allobranchiibius</taxon>
    </lineage>
</organism>
<feature type="transmembrane region" description="Helical" evidence="1">
    <location>
        <begin position="190"/>
        <end position="211"/>
    </location>
</feature>
<evidence type="ECO:0000313" key="2">
    <source>
        <dbReference type="EMBL" id="NYJ73110.1"/>
    </source>
</evidence>
<dbReference type="NCBIfam" id="NF041646">
    <property type="entry name" value="VC0807_fam"/>
    <property type="match status" value="1"/>
</dbReference>
<dbReference type="Proteomes" id="UP000571817">
    <property type="component" value="Unassembled WGS sequence"/>
</dbReference>